<accession>A0ABV6JCU9</accession>
<feature type="region of interest" description="Disordered" evidence="1">
    <location>
        <begin position="27"/>
        <end position="64"/>
    </location>
</feature>
<proteinExistence type="predicted"/>
<protein>
    <recommendedName>
        <fullName evidence="4">YtkA-like domain-containing protein</fullName>
    </recommendedName>
</protein>
<gene>
    <name evidence="2" type="ORF">ACFFJ8_20435</name>
</gene>
<sequence length="298" mass="31563">MALIIAVVLILSGHSGCGMGGVGRTVTSSDAGSAAAEEGGTDAGGHSHHGMSAPKPTSDAAGHTAVGQGAKAIWTWIDGKPKAGEEALLRIAIVSEEGKLVDKLDIGHEKKLHLIIVSRGLSEFMHLHPVEMSGGVFETRITFPAGGDYKLTADYIPTGIGATTSSSWVQVKGKAQVEPVLAEDRILERAENGVRVRLAFHHQPQAGEEAVMTFSFAENDGEGKPVRDLEPYLGAVGHVVIMDSNAEHYLHVHPLDEQSTGPEAQFATTFPSIGTYKVWGQFQRGGSVFVVPFILNVK</sequence>
<reference evidence="2 3" key="1">
    <citation type="submission" date="2024-09" db="EMBL/GenBank/DDBJ databases">
        <authorList>
            <person name="Sun Q."/>
            <person name="Mori K."/>
        </authorList>
    </citation>
    <scope>NUCLEOTIDE SEQUENCE [LARGE SCALE GENOMIC DNA]</scope>
    <source>
        <strain evidence="2 3">CCM 4839</strain>
    </source>
</reference>
<comment type="caution">
    <text evidence="2">The sequence shown here is derived from an EMBL/GenBank/DDBJ whole genome shotgun (WGS) entry which is preliminary data.</text>
</comment>
<dbReference type="EMBL" id="JBHLVF010000034">
    <property type="protein sequence ID" value="MFC0393724.1"/>
    <property type="molecule type" value="Genomic_DNA"/>
</dbReference>
<evidence type="ECO:0000313" key="2">
    <source>
        <dbReference type="EMBL" id="MFC0393724.1"/>
    </source>
</evidence>
<evidence type="ECO:0008006" key="4">
    <source>
        <dbReference type="Google" id="ProtNLM"/>
    </source>
</evidence>
<dbReference type="Proteomes" id="UP001589818">
    <property type="component" value="Unassembled WGS sequence"/>
</dbReference>
<evidence type="ECO:0000256" key="1">
    <source>
        <dbReference type="SAM" id="MobiDB-lite"/>
    </source>
</evidence>
<name>A0ABV6JCU9_9BACL</name>
<keyword evidence="3" id="KW-1185">Reference proteome</keyword>
<evidence type="ECO:0000313" key="3">
    <source>
        <dbReference type="Proteomes" id="UP001589818"/>
    </source>
</evidence>
<dbReference type="RefSeq" id="WP_256555529.1">
    <property type="nucleotide sequence ID" value="NZ_JANHOF010000013.1"/>
</dbReference>
<feature type="compositionally biased region" description="Low complexity" evidence="1">
    <location>
        <begin position="27"/>
        <end position="38"/>
    </location>
</feature>
<organism evidence="2 3">
    <name type="scientific">Paenibacillus mendelii</name>
    <dbReference type="NCBI Taxonomy" id="206163"/>
    <lineage>
        <taxon>Bacteria</taxon>
        <taxon>Bacillati</taxon>
        <taxon>Bacillota</taxon>
        <taxon>Bacilli</taxon>
        <taxon>Bacillales</taxon>
        <taxon>Paenibacillaceae</taxon>
        <taxon>Paenibacillus</taxon>
    </lineage>
</organism>